<dbReference type="GeneID" id="136812428"/>
<evidence type="ECO:0000256" key="10">
    <source>
        <dbReference type="ARBA" id="ARBA00023065"/>
    </source>
</evidence>
<evidence type="ECO:0000256" key="13">
    <source>
        <dbReference type="PROSITE-ProRule" id="PRU00023"/>
    </source>
</evidence>
<dbReference type="Gene3D" id="1.25.40.20">
    <property type="entry name" value="Ankyrin repeat-containing domain"/>
    <property type="match status" value="2"/>
</dbReference>
<reference evidence="17" key="1">
    <citation type="submission" date="2021-01" db="UniProtKB">
        <authorList>
            <consortium name="EnsemblMetazoa"/>
        </authorList>
    </citation>
    <scope>IDENTIFICATION</scope>
</reference>
<feature type="compositionally biased region" description="Acidic residues" evidence="14">
    <location>
        <begin position="114"/>
        <end position="124"/>
    </location>
</feature>
<dbReference type="GO" id="GO:0098703">
    <property type="term" value="P:calcium ion import across plasma membrane"/>
    <property type="evidence" value="ECO:0007669"/>
    <property type="project" value="TreeGrafter"/>
</dbReference>
<keyword evidence="12" id="KW-0407">Ion channel</keyword>
<feature type="repeat" description="ANK" evidence="13">
    <location>
        <begin position="261"/>
        <end position="293"/>
    </location>
</feature>
<keyword evidence="9 15" id="KW-1133">Transmembrane helix</keyword>
<dbReference type="SMART" id="SM00248">
    <property type="entry name" value="ANK"/>
    <property type="match status" value="5"/>
</dbReference>
<feature type="domain" description="Ion transport" evidence="16">
    <location>
        <begin position="426"/>
        <end position="710"/>
    </location>
</feature>
<evidence type="ECO:0000256" key="3">
    <source>
        <dbReference type="ARBA" id="ARBA00022475"/>
    </source>
</evidence>
<dbReference type="PROSITE" id="PS50088">
    <property type="entry name" value="ANK_REPEAT"/>
    <property type="match status" value="4"/>
</dbReference>
<evidence type="ECO:0000256" key="8">
    <source>
        <dbReference type="ARBA" id="ARBA00022837"/>
    </source>
</evidence>
<feature type="transmembrane region" description="Helical" evidence="15">
    <location>
        <begin position="674"/>
        <end position="698"/>
    </location>
</feature>
<dbReference type="Proteomes" id="UP000594262">
    <property type="component" value="Unplaced"/>
</dbReference>
<dbReference type="AlphaFoldDB" id="A0A7M5V2E9"/>
<keyword evidence="13" id="KW-0040">ANK repeat</keyword>
<protein>
    <recommendedName>
        <fullName evidence="16">Ion transport domain-containing protein</fullName>
    </recommendedName>
</protein>
<keyword evidence="3" id="KW-1003">Cell membrane</keyword>
<evidence type="ECO:0000256" key="2">
    <source>
        <dbReference type="ARBA" id="ARBA00022448"/>
    </source>
</evidence>
<evidence type="ECO:0000256" key="5">
    <source>
        <dbReference type="ARBA" id="ARBA00022673"/>
    </source>
</evidence>
<evidence type="ECO:0000259" key="16">
    <source>
        <dbReference type="Pfam" id="PF00520"/>
    </source>
</evidence>
<comment type="subcellular location">
    <subcellularLocation>
        <location evidence="1">Cell membrane</location>
        <topology evidence="1">Multi-pass membrane protein</topology>
    </subcellularLocation>
</comment>
<evidence type="ECO:0000256" key="11">
    <source>
        <dbReference type="ARBA" id="ARBA00023136"/>
    </source>
</evidence>
<keyword evidence="11 15" id="KW-0472">Membrane</keyword>
<evidence type="ECO:0000313" key="18">
    <source>
        <dbReference type="Proteomes" id="UP000594262"/>
    </source>
</evidence>
<evidence type="ECO:0000256" key="6">
    <source>
        <dbReference type="ARBA" id="ARBA00022692"/>
    </source>
</evidence>
<evidence type="ECO:0000256" key="7">
    <source>
        <dbReference type="ARBA" id="ARBA00022737"/>
    </source>
</evidence>
<dbReference type="GO" id="GO:0005886">
    <property type="term" value="C:plasma membrane"/>
    <property type="evidence" value="ECO:0007669"/>
    <property type="project" value="UniProtKB-SubCell"/>
</dbReference>
<evidence type="ECO:0000256" key="9">
    <source>
        <dbReference type="ARBA" id="ARBA00022989"/>
    </source>
</evidence>
<feature type="repeat" description="ANK" evidence="13">
    <location>
        <begin position="294"/>
        <end position="326"/>
    </location>
</feature>
<keyword evidence="18" id="KW-1185">Reference proteome</keyword>
<organism evidence="17 18">
    <name type="scientific">Clytia hemisphaerica</name>
    <dbReference type="NCBI Taxonomy" id="252671"/>
    <lineage>
        <taxon>Eukaryota</taxon>
        <taxon>Metazoa</taxon>
        <taxon>Cnidaria</taxon>
        <taxon>Hydrozoa</taxon>
        <taxon>Hydroidolina</taxon>
        <taxon>Leptothecata</taxon>
        <taxon>Obeliida</taxon>
        <taxon>Clytiidae</taxon>
        <taxon>Clytia</taxon>
    </lineage>
</organism>
<feature type="transmembrane region" description="Helical" evidence="15">
    <location>
        <begin position="417"/>
        <end position="436"/>
    </location>
</feature>
<feature type="region of interest" description="Disordered" evidence="14">
    <location>
        <begin position="71"/>
        <end position="94"/>
    </location>
</feature>
<dbReference type="InterPro" id="IPR036770">
    <property type="entry name" value="Ankyrin_rpt-contain_sf"/>
</dbReference>
<feature type="repeat" description="ANK" evidence="13">
    <location>
        <begin position="194"/>
        <end position="226"/>
    </location>
</feature>
<evidence type="ECO:0000313" key="17">
    <source>
        <dbReference type="EnsemblMetazoa" id="CLYHEMP008422.1"/>
    </source>
</evidence>
<feature type="region of interest" description="Disordered" evidence="14">
    <location>
        <begin position="114"/>
        <end position="148"/>
    </location>
</feature>
<dbReference type="PANTHER" id="PTHR10582:SF33">
    <property type="entry name" value="TRANSIENT RECEPTOR POTENTIAL CHANNEL PYREXIA"/>
    <property type="match status" value="1"/>
</dbReference>
<dbReference type="EnsemblMetazoa" id="CLYHEMT008422.1">
    <property type="protein sequence ID" value="CLYHEMP008422.1"/>
    <property type="gene ID" value="CLYHEMG008422"/>
</dbReference>
<dbReference type="InterPro" id="IPR002110">
    <property type="entry name" value="Ankyrin_rpt"/>
</dbReference>
<keyword evidence="10" id="KW-0406">Ion transport</keyword>
<keyword evidence="5" id="KW-0107">Calcium channel</keyword>
<dbReference type="PROSITE" id="PS50297">
    <property type="entry name" value="ANK_REP_REGION"/>
    <property type="match status" value="2"/>
</dbReference>
<feature type="transmembrane region" description="Helical" evidence="15">
    <location>
        <begin position="456"/>
        <end position="475"/>
    </location>
</feature>
<feature type="region of interest" description="Disordered" evidence="14">
    <location>
        <begin position="850"/>
        <end position="890"/>
    </location>
</feature>
<feature type="compositionally biased region" description="Basic and acidic residues" evidence="14">
    <location>
        <begin position="850"/>
        <end position="861"/>
    </location>
</feature>
<dbReference type="PANTHER" id="PTHR10582">
    <property type="entry name" value="TRANSIENT RECEPTOR POTENTIAL ION CHANNEL PROTEIN"/>
    <property type="match status" value="1"/>
</dbReference>
<feature type="transmembrane region" description="Helical" evidence="15">
    <location>
        <begin position="608"/>
        <end position="625"/>
    </location>
</feature>
<name>A0A7M5V2E9_9CNID</name>
<keyword evidence="4" id="KW-0109">Calcium transport</keyword>
<dbReference type="SUPFAM" id="SSF48403">
    <property type="entry name" value="Ankyrin repeat"/>
    <property type="match status" value="1"/>
</dbReference>
<proteinExistence type="predicted"/>
<feature type="repeat" description="ANK" evidence="13">
    <location>
        <begin position="227"/>
        <end position="259"/>
    </location>
</feature>
<keyword evidence="2" id="KW-0813">Transport</keyword>
<evidence type="ECO:0000256" key="1">
    <source>
        <dbReference type="ARBA" id="ARBA00004651"/>
    </source>
</evidence>
<keyword evidence="8" id="KW-0106">Calcium</keyword>
<dbReference type="Pfam" id="PF12796">
    <property type="entry name" value="Ank_2"/>
    <property type="match status" value="2"/>
</dbReference>
<feature type="compositionally biased region" description="Basic and acidic residues" evidence="14">
    <location>
        <begin position="879"/>
        <end position="890"/>
    </location>
</feature>
<keyword evidence="6 15" id="KW-0812">Transmembrane</keyword>
<dbReference type="GO" id="GO:0005262">
    <property type="term" value="F:calcium channel activity"/>
    <property type="evidence" value="ECO:0007669"/>
    <property type="project" value="UniProtKB-KW"/>
</dbReference>
<dbReference type="InterPro" id="IPR024862">
    <property type="entry name" value="TRPV"/>
</dbReference>
<dbReference type="Pfam" id="PF00520">
    <property type="entry name" value="Ion_trans"/>
    <property type="match status" value="1"/>
</dbReference>
<feature type="transmembrane region" description="Helical" evidence="15">
    <location>
        <begin position="534"/>
        <end position="553"/>
    </location>
</feature>
<evidence type="ECO:0000256" key="4">
    <source>
        <dbReference type="ARBA" id="ARBA00022568"/>
    </source>
</evidence>
<dbReference type="RefSeq" id="XP_066925022.1">
    <property type="nucleotide sequence ID" value="XM_067068921.1"/>
</dbReference>
<sequence length="890" mass="102809">MKRMRGKINPSYNNGADENYNMKKDFLHMSEMDFTKFLLDQKHPKDEKSKDYWNKALRKISNVSKWKHLASCRRSHETSRRSMTPKPGGPLTKKKSEEQFFENLNSTLNGIASECEESDSESDDDLHRSPSPIRQNRGHHHHHAVRDLSKSSNKALIIYLSKLARSKNVDDELDLDFIESLLNNGADINTADRYGQTVFHEVARTWHCDVGKFILEQNADINSRDKFGRTPLHVASAVNYPEMVKFLIENGADRDARTFGEEQTPVHYAAKNDAVDSLKMLLKIGCDIEVRDSKMRTPLQVAAELDRSETALYLVEQGATVGVCDSSGLSALSLMIEKMPPTAKVALNQYHVTDRPNRKQYFYLDLLEPIQPGTIQQFARTPMQVVIQGKQMNLLLHPVFRRLLQVKWNHFARNRHMWHLLGQFMFVLLWSIVAISTPTASVSEYSQPFSKTWWRVILESLAVLATLIFIVQELYEWRCSIREHKRLSRWRSSELQKDLMYCHPRWPEERKYILQELERIQGSRISYFADWWNIFDWIVYIWISAGVVVRVIALCGDEEASNIHREILALSMIVIWIRLLKAMRAFQALGPFIVMLGHILRDTLRFGFLYFEFFIPYIIAFWMLFGGSERAAIMARSKESGDGWEQVNDLIYSVWLVTVVGEYDFNAIVSVDKLMAQILVGTFTALSGILLLNLFIALMSDTFQRVYDNAKANALMQMANSINTHQQNMGAKSNDRFRLFIQGKCAPEVLYYDDDDNQEEGELQKVTIQIKQVVDEIREEIEEKLPSAETINQMQSQGLQKFDEMSVQFNQQALKYEQEIKTMNMKIDRLTDLVTLMLGGSDKAAALLRESKEGGTAESRRKLPSIFDLKPGRFQQTPQDKEQKDDEKEE</sequence>
<evidence type="ECO:0000256" key="12">
    <source>
        <dbReference type="ARBA" id="ARBA00023303"/>
    </source>
</evidence>
<keyword evidence="7" id="KW-0677">Repeat</keyword>
<evidence type="ECO:0000256" key="14">
    <source>
        <dbReference type="SAM" id="MobiDB-lite"/>
    </source>
</evidence>
<accession>A0A7M5V2E9</accession>
<dbReference type="OrthoDB" id="194358at2759"/>
<evidence type="ECO:0000256" key="15">
    <source>
        <dbReference type="SAM" id="Phobius"/>
    </source>
</evidence>
<dbReference type="SUPFAM" id="SSF81324">
    <property type="entry name" value="Voltage-gated potassium channels"/>
    <property type="match status" value="1"/>
</dbReference>
<dbReference type="InterPro" id="IPR005821">
    <property type="entry name" value="Ion_trans_dom"/>
</dbReference>